<proteinExistence type="predicted"/>
<gene>
    <name evidence="1" type="ORF">MM415B07419_0008</name>
</gene>
<dbReference type="AlphaFoldDB" id="A0A6M3LN65"/>
<protein>
    <submittedName>
        <fullName evidence="1">Uncharacterized protein</fullName>
    </submittedName>
</protein>
<dbReference type="EMBL" id="MT143432">
    <property type="protein sequence ID" value="QJA96777.1"/>
    <property type="molecule type" value="Genomic_DNA"/>
</dbReference>
<evidence type="ECO:0000313" key="1">
    <source>
        <dbReference type="EMBL" id="QJA96777.1"/>
    </source>
</evidence>
<reference evidence="1" key="1">
    <citation type="submission" date="2020-03" db="EMBL/GenBank/DDBJ databases">
        <title>The deep terrestrial virosphere.</title>
        <authorList>
            <person name="Holmfeldt K."/>
            <person name="Nilsson E."/>
            <person name="Simone D."/>
            <person name="Lopez-Fernandez M."/>
            <person name="Wu X."/>
            <person name="de Brujin I."/>
            <person name="Lundin D."/>
            <person name="Andersson A."/>
            <person name="Bertilsson S."/>
            <person name="Dopson M."/>
        </authorList>
    </citation>
    <scope>NUCLEOTIDE SEQUENCE</scope>
    <source>
        <strain evidence="1">MM415B07419</strain>
    </source>
</reference>
<organism evidence="1">
    <name type="scientific">viral metagenome</name>
    <dbReference type="NCBI Taxonomy" id="1070528"/>
    <lineage>
        <taxon>unclassified sequences</taxon>
        <taxon>metagenomes</taxon>
        <taxon>organismal metagenomes</taxon>
    </lineage>
</organism>
<name>A0A6M3LN65_9ZZZZ</name>
<sequence length="143" mass="16824">MKDEFYNDPYLMDRVWYSPDNLMKHLTPEKIQWALCWGFRMELGEYPPRPLGSAADDSRIKGSFYTANWENNVSCIAWIRRLLNQEGKGGEMWLAHLDCPMFRVGMSIEQLSKWYGIDIDMVYTLMDGAIKRACKRHAKNKHL</sequence>
<accession>A0A6M3LN65</accession>